<comment type="similarity">
    <text evidence="1">Belongs to the CFA/CMAS family.</text>
</comment>
<dbReference type="InterPro" id="IPR050723">
    <property type="entry name" value="CFA/CMAS"/>
</dbReference>
<dbReference type="AlphaFoldDB" id="A0A1I2Q3F7"/>
<reference evidence="8" key="1">
    <citation type="submission" date="2016-10" db="EMBL/GenBank/DDBJ databases">
        <authorList>
            <person name="Varghese N."/>
            <person name="Submissions S."/>
        </authorList>
    </citation>
    <scope>NUCLEOTIDE SEQUENCE [LARGE SCALE GENOMIC DNA]</scope>
    <source>
        <strain evidence="8">CGMCC 1.10971</strain>
    </source>
</reference>
<name>A0A1I2Q3F7_9GAMM</name>
<dbReference type="PANTHER" id="PTHR43667:SF2">
    <property type="entry name" value="FATTY ACID C-METHYL TRANSFERASE"/>
    <property type="match status" value="1"/>
</dbReference>
<dbReference type="CDD" id="cd02440">
    <property type="entry name" value="AdoMet_MTases"/>
    <property type="match status" value="1"/>
</dbReference>
<feature type="active site" evidence="6">
    <location>
        <position position="389"/>
    </location>
</feature>
<protein>
    <submittedName>
        <fullName evidence="7">Cyclopropane-fatty-acyl-phospholipid synthase</fullName>
    </submittedName>
</protein>
<dbReference type="PIRSF" id="PIRSF003085">
    <property type="entry name" value="CMAS"/>
    <property type="match status" value="1"/>
</dbReference>
<gene>
    <name evidence="7" type="ORF">SAMN05216175_10498</name>
</gene>
<dbReference type="GO" id="GO:0008610">
    <property type="term" value="P:lipid biosynthetic process"/>
    <property type="evidence" value="ECO:0007669"/>
    <property type="project" value="InterPro"/>
</dbReference>
<evidence type="ECO:0000256" key="5">
    <source>
        <dbReference type="ARBA" id="ARBA00023098"/>
    </source>
</evidence>
<dbReference type="OrthoDB" id="9782855at2"/>
<dbReference type="InterPro" id="IPR029063">
    <property type="entry name" value="SAM-dependent_MTases_sf"/>
</dbReference>
<evidence type="ECO:0000313" key="7">
    <source>
        <dbReference type="EMBL" id="SFG20141.1"/>
    </source>
</evidence>
<keyword evidence="2" id="KW-0489">Methyltransferase</keyword>
<keyword evidence="5" id="KW-0443">Lipid metabolism</keyword>
<proteinExistence type="inferred from homology"/>
<evidence type="ECO:0000256" key="1">
    <source>
        <dbReference type="ARBA" id="ARBA00010815"/>
    </source>
</evidence>
<dbReference type="RefSeq" id="WP_090726359.1">
    <property type="nucleotide sequence ID" value="NZ_FOOU01000004.1"/>
</dbReference>
<keyword evidence="3" id="KW-0808">Transferase</keyword>
<evidence type="ECO:0000256" key="6">
    <source>
        <dbReference type="PIRSR" id="PIRSR003085-1"/>
    </source>
</evidence>
<keyword evidence="8" id="KW-1185">Reference proteome</keyword>
<evidence type="ECO:0000313" key="8">
    <source>
        <dbReference type="Proteomes" id="UP000198623"/>
    </source>
</evidence>
<dbReference type="Gene3D" id="3.40.50.150">
    <property type="entry name" value="Vaccinia Virus protein VP39"/>
    <property type="match status" value="1"/>
</dbReference>
<evidence type="ECO:0000256" key="4">
    <source>
        <dbReference type="ARBA" id="ARBA00022691"/>
    </source>
</evidence>
<accession>A0A1I2Q3F7</accession>
<dbReference type="GO" id="GO:0032259">
    <property type="term" value="P:methylation"/>
    <property type="evidence" value="ECO:0007669"/>
    <property type="project" value="UniProtKB-KW"/>
</dbReference>
<dbReference type="GO" id="GO:0008168">
    <property type="term" value="F:methyltransferase activity"/>
    <property type="evidence" value="ECO:0007669"/>
    <property type="project" value="UniProtKB-KW"/>
</dbReference>
<dbReference type="Proteomes" id="UP000198623">
    <property type="component" value="Unassembled WGS sequence"/>
</dbReference>
<dbReference type="STRING" id="1045558.SAMN05216175_10498"/>
<keyword evidence="4" id="KW-0949">S-adenosyl-L-methionine</keyword>
<dbReference type="InterPro" id="IPR003333">
    <property type="entry name" value="CMAS"/>
</dbReference>
<dbReference type="SUPFAM" id="SSF53335">
    <property type="entry name" value="S-adenosyl-L-methionine-dependent methyltransferases"/>
    <property type="match status" value="1"/>
</dbReference>
<dbReference type="PANTHER" id="PTHR43667">
    <property type="entry name" value="CYCLOPROPANE-FATTY-ACYL-PHOSPHOLIPID SYNTHASE"/>
    <property type="match status" value="1"/>
</dbReference>
<organism evidence="7 8">
    <name type="scientific">Neptunomonas qingdaonensis</name>
    <dbReference type="NCBI Taxonomy" id="1045558"/>
    <lineage>
        <taxon>Bacteria</taxon>
        <taxon>Pseudomonadati</taxon>
        <taxon>Pseudomonadota</taxon>
        <taxon>Gammaproteobacteria</taxon>
        <taxon>Oceanospirillales</taxon>
        <taxon>Oceanospirillaceae</taxon>
        <taxon>Neptunomonas</taxon>
    </lineage>
</organism>
<dbReference type="Pfam" id="PF02353">
    <property type="entry name" value="CMAS"/>
    <property type="match status" value="1"/>
</dbReference>
<evidence type="ECO:0000256" key="2">
    <source>
        <dbReference type="ARBA" id="ARBA00022603"/>
    </source>
</evidence>
<sequence length="414" mass="48164">MKVYEPSTTYLNASSSEPTWLEKKLLTKLRMMLNLDCGTLHLTLPSGFTCKLGSNHPEAHIRLNNFRPLLRLYFGGTNGWSESYLAGEWDSIDLTTLVKWALAYEEALTDLSKASFFTQILHNIYHWQRDNSRKGSRKNIAAHYDLGNDFYKHWLDQSMTYSAALYNHPDESLEQAQHNKYARILELLDAKAGQHVVEIGCGWGGFALQAGRDHDLRVHGITLSQEQLKWAKECIENESLSEQVNLSLTDYRDLNQQYDAVVSIEMFEAVGEAHWDTYFQTLKRVLKPGGNAVLQVITIEDERFDLYRKQADFIQRHVFPGGMLPSVSILKDKISEHGFVLKKHQLFGKDYARTLREWYRDFEHNWEDIRHQGFDENFYRLWRYYLAYCEGGFEHGSIDVGLYVLCHADETQQR</sequence>
<evidence type="ECO:0000256" key="3">
    <source>
        <dbReference type="ARBA" id="ARBA00022679"/>
    </source>
</evidence>
<dbReference type="EMBL" id="FOOU01000004">
    <property type="protein sequence ID" value="SFG20141.1"/>
    <property type="molecule type" value="Genomic_DNA"/>
</dbReference>